<sequence length="131" mass="15280">MSLKEVHEPFSRNGRGPIHEERRLQIEELDEWQTLKLRTHDKPKLRQNNLNTFPQQLKVGDKVLLDATDPHIVITPPNEEIPLTVLGIFSFGTIEVSHPKFGTFKVNNTRQKPYFDENNSRNVEYKLLKPP</sequence>
<dbReference type="AlphaFoldDB" id="A0A2P5YQS6"/>
<organism evidence="1 2">
    <name type="scientific">Gossypium barbadense</name>
    <name type="common">Sea Island cotton</name>
    <name type="synonym">Hibiscus barbadensis</name>
    <dbReference type="NCBI Taxonomy" id="3634"/>
    <lineage>
        <taxon>Eukaryota</taxon>
        <taxon>Viridiplantae</taxon>
        <taxon>Streptophyta</taxon>
        <taxon>Embryophyta</taxon>
        <taxon>Tracheophyta</taxon>
        <taxon>Spermatophyta</taxon>
        <taxon>Magnoliopsida</taxon>
        <taxon>eudicotyledons</taxon>
        <taxon>Gunneridae</taxon>
        <taxon>Pentapetalae</taxon>
        <taxon>rosids</taxon>
        <taxon>malvids</taxon>
        <taxon>Malvales</taxon>
        <taxon>Malvaceae</taxon>
        <taxon>Malvoideae</taxon>
        <taxon>Gossypium</taxon>
    </lineage>
</organism>
<accession>A0A2P5YQS6</accession>
<proteinExistence type="predicted"/>
<reference evidence="1 2" key="1">
    <citation type="submission" date="2015-01" db="EMBL/GenBank/DDBJ databases">
        <title>Genome of allotetraploid Gossypium barbadense reveals genomic plasticity and fiber elongation in cotton evolution.</title>
        <authorList>
            <person name="Chen X."/>
            <person name="Liu X."/>
            <person name="Zhao B."/>
            <person name="Zheng H."/>
            <person name="Hu Y."/>
            <person name="Lu G."/>
            <person name="Yang C."/>
            <person name="Chen J."/>
            <person name="Shan C."/>
            <person name="Zhang L."/>
            <person name="Zhou Y."/>
            <person name="Wang L."/>
            <person name="Guo W."/>
            <person name="Bai Y."/>
            <person name="Ruan J."/>
            <person name="Shangguan X."/>
            <person name="Mao Y."/>
            <person name="Jiang J."/>
            <person name="Zhu Y."/>
            <person name="Lei J."/>
            <person name="Kang H."/>
            <person name="Chen S."/>
            <person name="He X."/>
            <person name="Wang R."/>
            <person name="Wang Y."/>
            <person name="Chen J."/>
            <person name="Wang L."/>
            <person name="Yu S."/>
            <person name="Wang B."/>
            <person name="Wei J."/>
            <person name="Song S."/>
            <person name="Lu X."/>
            <person name="Gao Z."/>
            <person name="Gu W."/>
            <person name="Deng X."/>
            <person name="Ma D."/>
            <person name="Wang S."/>
            <person name="Liang W."/>
            <person name="Fang L."/>
            <person name="Cai C."/>
            <person name="Zhu X."/>
            <person name="Zhou B."/>
            <person name="Zhang Y."/>
            <person name="Chen Z."/>
            <person name="Xu S."/>
            <person name="Zhu R."/>
            <person name="Wang S."/>
            <person name="Zhang T."/>
            <person name="Zhao G."/>
        </authorList>
    </citation>
    <scope>NUCLEOTIDE SEQUENCE [LARGE SCALE GENOMIC DNA]</scope>
    <source>
        <strain evidence="2">cv. Xinhai21</strain>
        <tissue evidence="1">Leaf</tissue>
    </source>
</reference>
<dbReference type="Proteomes" id="UP000239757">
    <property type="component" value="Unassembled WGS sequence"/>
</dbReference>
<evidence type="ECO:0000313" key="1">
    <source>
        <dbReference type="EMBL" id="PPS17960.1"/>
    </source>
</evidence>
<protein>
    <submittedName>
        <fullName evidence="1">Uncharacterized protein</fullName>
    </submittedName>
</protein>
<evidence type="ECO:0000313" key="2">
    <source>
        <dbReference type="Proteomes" id="UP000239757"/>
    </source>
</evidence>
<gene>
    <name evidence="1" type="ORF">GOBAR_AA02621</name>
</gene>
<name>A0A2P5YQS6_GOSBA</name>
<dbReference type="EMBL" id="KZ662882">
    <property type="protein sequence ID" value="PPS17960.1"/>
    <property type="molecule type" value="Genomic_DNA"/>
</dbReference>